<feature type="transmembrane region" description="Helical" evidence="2">
    <location>
        <begin position="90"/>
        <end position="109"/>
    </location>
</feature>
<dbReference type="SMART" id="SM00267">
    <property type="entry name" value="GGDEF"/>
    <property type="match status" value="2"/>
</dbReference>
<keyword evidence="2" id="KW-0472">Membrane</keyword>
<dbReference type="SUPFAM" id="SSF141868">
    <property type="entry name" value="EAL domain-like"/>
    <property type="match status" value="1"/>
</dbReference>
<evidence type="ECO:0000313" key="5">
    <source>
        <dbReference type="EMBL" id="ORC06398.1"/>
    </source>
</evidence>
<protein>
    <submittedName>
        <fullName evidence="5">GGDEF-domain containing protein</fullName>
    </submittedName>
</protein>
<feature type="domain" description="GGDEF" evidence="4">
    <location>
        <begin position="937"/>
        <end position="1069"/>
    </location>
</feature>
<accession>A0A8E2IPW6</accession>
<feature type="transmembrane region" description="Helical" evidence="2">
    <location>
        <begin position="27"/>
        <end position="50"/>
    </location>
</feature>
<feature type="transmembrane region" description="Helical" evidence="2">
    <location>
        <begin position="783"/>
        <end position="802"/>
    </location>
</feature>
<feature type="transmembrane region" description="Helical" evidence="2">
    <location>
        <begin position="62"/>
        <end position="83"/>
    </location>
</feature>
<feature type="transmembrane region" description="Helical" evidence="2">
    <location>
        <begin position="317"/>
        <end position="337"/>
    </location>
</feature>
<sequence>MGCEATGAAMKRGTPNPWRRFGLSARAGWLVGGGFTLAVALTAAMSIGSWPGGYPAWPVNQLVPVLSLLWTAGCAGNAARCAAGRRRLGWLALTTALSGWTVGEVICALSEVCPQLDHAAHPTTAEMALLWYPVGAATALLLLSESVRRVPWRLILDGVIVATSVFVAAWVFILNTVVRDASSSRPVIFTHVFADVVVMTVAILVLSRTLPSGRPSLSLLAAGITVIGGADIVIVFQTGSGSYHTGELVDLPRVAGLGLVALAALASVRESPTAVRDETSETGTEVTSRVRLWLPYLPLVLAAAIGLGHLMDQVRQWPFLFAALGILVAAVLARQLVVLVENQALLAEVAHEASRDSLTGLANRTRFLNRVDRAIAARDQRPDPIAVLCLDLDNFKQVNDALGHPAGDELLIRVASLLTASLDETATIARLGGDEFAVLIEGSVEETQAAAHRVLDAFDAAIVIDGVPVTVRPSIGYTVATAGSSCTVDELLRHADLAMYAAKREGGERIRSFVPDMPFSEALARHADAPVPTIQAIPKATPSAVPGNAPRRGTGADTCRPSEPEPDQAAPLRRSAGFAAATPAQRDRPPRRGFWWPPVGIRIALALLTIGVALYTALTVHGGHRVFAESWYPALTLLAAAVIAARAYHVAAGRVAWSLIAAGQASAALGDVVYRLWVPDGQSPSLADPFYLAFYPFGYAGLLLLMRARLKRVPVGVRLDSLICGLAGAAVAAALTAGPIRAAAARAPATVLVGLVYPWGDLVLLALAAGMLPILGLRNQLRWILLVAGFTLFAAADTRYLFETAAGSYRVGTWFDALWPASSLLVAMASWAPWSPAGPAPKRGLGSYAAPVACTVVALGVIVLGPHSRIAGALAALSLIAVAARFSVAFRDVSVLAETHQHAMTDELTALPNRRSLATALTALSVNAPDLAPRTPPGRALLLLHLYEFDEITGSIGRHMTEELLCRIANRLSQCVRPEDLLARTGDNEFAILLSEGADLIAARAQAGRLLDAFGEPFQLDPVTVQVDARIAIALYPDHCDHPQELLNRAETAIPHAKSAKGKVVAYDSAFELYRDSDPTLVDDLRAALLNGTELICHYQPKINADDGSVHSVEALLRWQHPSRGMLLPEEFLPAAERVGLMRRVANRTLDLALAQLRSWRDQGMDLTVAVNLSTTNLLDLDLEGTIEGLLKAHGVPADALIIEITESTLADSVRSRNTVAALQHLGVRISLDDYGTGWSSLARLQDVSVDELKLDRVFVARLALDPRSVAIVRSTVALAHSLGADLVAEGVEDEVTLSALRRYGCTITQGFVHSPPLPADEVVQWINSHVPDPA</sequence>
<evidence type="ECO:0000256" key="1">
    <source>
        <dbReference type="SAM" id="MobiDB-lite"/>
    </source>
</evidence>
<dbReference type="Pfam" id="PF00990">
    <property type="entry name" value="GGDEF"/>
    <property type="match status" value="2"/>
</dbReference>
<dbReference type="InterPro" id="IPR029787">
    <property type="entry name" value="Nucleotide_cyclase"/>
</dbReference>
<feature type="transmembrane region" description="Helical" evidence="2">
    <location>
        <begin position="251"/>
        <end position="269"/>
    </location>
</feature>
<dbReference type="Gene3D" id="3.20.20.450">
    <property type="entry name" value="EAL domain"/>
    <property type="match status" value="1"/>
</dbReference>
<evidence type="ECO:0000259" key="3">
    <source>
        <dbReference type="PROSITE" id="PS50883"/>
    </source>
</evidence>
<dbReference type="CDD" id="cd01948">
    <property type="entry name" value="EAL"/>
    <property type="match status" value="1"/>
</dbReference>
<evidence type="ECO:0000256" key="2">
    <source>
        <dbReference type="SAM" id="Phobius"/>
    </source>
</evidence>
<feature type="transmembrane region" description="Helical" evidence="2">
    <location>
        <begin position="630"/>
        <end position="648"/>
    </location>
</feature>
<organism evidence="5 6">
    <name type="scientific">Mycobacterium persicum</name>
    <dbReference type="NCBI Taxonomy" id="1487726"/>
    <lineage>
        <taxon>Bacteria</taxon>
        <taxon>Bacillati</taxon>
        <taxon>Actinomycetota</taxon>
        <taxon>Actinomycetes</taxon>
        <taxon>Mycobacteriales</taxon>
        <taxon>Mycobacteriaceae</taxon>
        <taxon>Mycobacterium</taxon>
    </lineage>
</organism>
<dbReference type="Gene3D" id="3.30.70.270">
    <property type="match status" value="2"/>
</dbReference>
<feature type="domain" description="GGDEF" evidence="4">
    <location>
        <begin position="383"/>
        <end position="515"/>
    </location>
</feature>
<feature type="transmembrane region" description="Helical" evidence="2">
    <location>
        <begin position="756"/>
        <end position="776"/>
    </location>
</feature>
<dbReference type="InterPro" id="IPR050706">
    <property type="entry name" value="Cyclic-di-GMP_PDE-like"/>
</dbReference>
<dbReference type="EMBL" id="MWQA01000001">
    <property type="protein sequence ID" value="ORC06398.1"/>
    <property type="molecule type" value="Genomic_DNA"/>
</dbReference>
<feature type="transmembrane region" description="Helical" evidence="2">
    <location>
        <begin position="219"/>
        <end position="239"/>
    </location>
</feature>
<dbReference type="InterPro" id="IPR001633">
    <property type="entry name" value="EAL_dom"/>
</dbReference>
<feature type="transmembrane region" description="Helical" evidence="2">
    <location>
        <begin position="290"/>
        <end position="311"/>
    </location>
</feature>
<name>A0A8E2IPW6_9MYCO</name>
<dbReference type="PANTHER" id="PTHR33121">
    <property type="entry name" value="CYCLIC DI-GMP PHOSPHODIESTERASE PDEF"/>
    <property type="match status" value="1"/>
</dbReference>
<gene>
    <name evidence="5" type="ORF">B4U45_06890</name>
</gene>
<feature type="region of interest" description="Disordered" evidence="1">
    <location>
        <begin position="538"/>
        <end position="574"/>
    </location>
</feature>
<feature type="transmembrane region" description="Helical" evidence="2">
    <location>
        <begin position="845"/>
        <end position="864"/>
    </location>
</feature>
<dbReference type="Pfam" id="PF00563">
    <property type="entry name" value="EAL"/>
    <property type="match status" value="1"/>
</dbReference>
<dbReference type="SUPFAM" id="SSF55073">
    <property type="entry name" value="Nucleotide cyclase"/>
    <property type="match status" value="2"/>
</dbReference>
<dbReference type="PANTHER" id="PTHR33121:SF70">
    <property type="entry name" value="SIGNALING PROTEIN YKOW"/>
    <property type="match status" value="1"/>
</dbReference>
<comment type="caution">
    <text evidence="5">The sequence shown here is derived from an EMBL/GenBank/DDBJ whole genome shotgun (WGS) entry which is preliminary data.</text>
</comment>
<feature type="transmembrane region" description="Helical" evidence="2">
    <location>
        <begin position="722"/>
        <end position="744"/>
    </location>
</feature>
<dbReference type="CDD" id="cd01949">
    <property type="entry name" value="GGDEF"/>
    <property type="match status" value="2"/>
</dbReference>
<evidence type="ECO:0000313" key="6">
    <source>
        <dbReference type="Proteomes" id="UP000192335"/>
    </source>
</evidence>
<feature type="transmembrane region" description="Helical" evidence="2">
    <location>
        <begin position="154"/>
        <end position="174"/>
    </location>
</feature>
<evidence type="ECO:0000259" key="4">
    <source>
        <dbReference type="PROSITE" id="PS50887"/>
    </source>
</evidence>
<feature type="domain" description="EAL" evidence="3">
    <location>
        <begin position="1078"/>
        <end position="1331"/>
    </location>
</feature>
<dbReference type="InterPro" id="IPR035919">
    <property type="entry name" value="EAL_sf"/>
</dbReference>
<feature type="transmembrane region" description="Helical" evidence="2">
    <location>
        <begin position="594"/>
        <end position="618"/>
    </location>
</feature>
<dbReference type="Proteomes" id="UP000192335">
    <property type="component" value="Unassembled WGS sequence"/>
</dbReference>
<feature type="transmembrane region" description="Helical" evidence="2">
    <location>
        <begin position="814"/>
        <end position="833"/>
    </location>
</feature>
<dbReference type="PROSITE" id="PS50887">
    <property type="entry name" value="GGDEF"/>
    <property type="match status" value="2"/>
</dbReference>
<dbReference type="InterPro" id="IPR043128">
    <property type="entry name" value="Rev_trsase/Diguanyl_cyclase"/>
</dbReference>
<feature type="transmembrane region" description="Helical" evidence="2">
    <location>
        <begin position="655"/>
        <end position="677"/>
    </location>
</feature>
<keyword evidence="2" id="KW-0812">Transmembrane</keyword>
<keyword evidence="2" id="KW-1133">Transmembrane helix</keyword>
<feature type="transmembrane region" description="Helical" evidence="2">
    <location>
        <begin position="689"/>
        <end position="710"/>
    </location>
</feature>
<feature type="transmembrane region" description="Helical" evidence="2">
    <location>
        <begin position="186"/>
        <end position="207"/>
    </location>
</feature>
<dbReference type="GO" id="GO:0071111">
    <property type="term" value="F:cyclic-guanylate-specific phosphodiesterase activity"/>
    <property type="evidence" value="ECO:0007669"/>
    <property type="project" value="InterPro"/>
</dbReference>
<dbReference type="SMART" id="SM00052">
    <property type="entry name" value="EAL"/>
    <property type="match status" value="1"/>
</dbReference>
<feature type="transmembrane region" description="Helical" evidence="2">
    <location>
        <begin position="129"/>
        <end position="147"/>
    </location>
</feature>
<dbReference type="PROSITE" id="PS50883">
    <property type="entry name" value="EAL"/>
    <property type="match status" value="1"/>
</dbReference>
<reference evidence="5 6" key="1">
    <citation type="submission" date="2017-02" db="EMBL/GenBank/DDBJ databases">
        <title>Mycobacterium kansasii genomes.</title>
        <authorList>
            <person name="Borowka P."/>
            <person name="Strapagiel D."/>
            <person name="Marciniak B."/>
            <person name="Lach J."/>
            <person name="Bakula Z."/>
            <person name="Van Ingen J."/>
            <person name="Safianowska A."/>
            <person name="Brzostek A."/>
            <person name="Dziadek J."/>
            <person name="Jagielski T."/>
        </authorList>
    </citation>
    <scope>NUCLEOTIDE SEQUENCE [LARGE SCALE GENOMIC DNA]</scope>
    <source>
        <strain evidence="5 6">12MK</strain>
    </source>
</reference>
<proteinExistence type="predicted"/>
<dbReference type="NCBIfam" id="TIGR00254">
    <property type="entry name" value="GGDEF"/>
    <property type="match status" value="2"/>
</dbReference>
<dbReference type="InterPro" id="IPR000160">
    <property type="entry name" value="GGDEF_dom"/>
</dbReference>